<dbReference type="InterPro" id="IPR052999">
    <property type="entry name" value="PTS1_Protein"/>
</dbReference>
<evidence type="ECO:0000313" key="2">
    <source>
        <dbReference type="Proteomes" id="UP001172681"/>
    </source>
</evidence>
<dbReference type="EMBL" id="JAPDRN010000198">
    <property type="protein sequence ID" value="KAJ9613706.1"/>
    <property type="molecule type" value="Genomic_DNA"/>
</dbReference>
<dbReference type="PANTHER" id="PTHR28180">
    <property type="entry name" value="CONSERVED MITOCHONDRIAL PROTEIN-RELATED"/>
    <property type="match status" value="1"/>
</dbReference>
<name>A0AA38XHR8_9EURO</name>
<keyword evidence="2" id="KW-1185">Reference proteome</keyword>
<accession>A0AA38XHR8</accession>
<dbReference type="AlphaFoldDB" id="A0AA38XHR8"/>
<organism evidence="1 2">
    <name type="scientific">Knufia peltigerae</name>
    <dbReference type="NCBI Taxonomy" id="1002370"/>
    <lineage>
        <taxon>Eukaryota</taxon>
        <taxon>Fungi</taxon>
        <taxon>Dikarya</taxon>
        <taxon>Ascomycota</taxon>
        <taxon>Pezizomycotina</taxon>
        <taxon>Eurotiomycetes</taxon>
        <taxon>Chaetothyriomycetidae</taxon>
        <taxon>Chaetothyriales</taxon>
        <taxon>Trichomeriaceae</taxon>
        <taxon>Knufia</taxon>
    </lineage>
</organism>
<comment type="caution">
    <text evidence="1">The sequence shown here is derived from an EMBL/GenBank/DDBJ whole genome shotgun (WGS) entry which is preliminary data.</text>
</comment>
<protein>
    <submittedName>
        <fullName evidence="1">Uncharacterized protein</fullName>
    </submittedName>
</protein>
<sequence length="225" mass="24059">MSKLSGQLKGLINDARVQPHTTPAPENAQTLYIQTARDATAKGVGFRAWLCLTAATTVTMNSPDSLLALHATAALLNPPASVYAAELIREVALKCIGFNGKKLAQAHPDLPVHIIEREYGCLFADPPGPRPATVGRVLTSIIAIAVLRAQTGAGPQVVSHIFGLRKAFEDGSFQTEDEESIKGCRWLASNEGCIWLLVMIDCISTVISTGGRTTLKPDTSQRSKL</sequence>
<proteinExistence type="predicted"/>
<reference evidence="1" key="1">
    <citation type="submission" date="2022-10" db="EMBL/GenBank/DDBJ databases">
        <title>Culturing micro-colonial fungi from biological soil crusts in the Mojave desert and describing Neophaeococcomyces mojavensis, and introducing the new genera and species Taxawa tesnikishii.</title>
        <authorList>
            <person name="Kurbessoian T."/>
            <person name="Stajich J.E."/>
        </authorList>
    </citation>
    <scope>NUCLEOTIDE SEQUENCE</scope>
    <source>
        <strain evidence="1">TK_35</strain>
    </source>
</reference>
<evidence type="ECO:0000313" key="1">
    <source>
        <dbReference type="EMBL" id="KAJ9613706.1"/>
    </source>
</evidence>
<dbReference type="Proteomes" id="UP001172681">
    <property type="component" value="Unassembled WGS sequence"/>
</dbReference>
<gene>
    <name evidence="1" type="ORF">H2204_014718</name>
</gene>
<dbReference type="PANTHER" id="PTHR28180:SF2">
    <property type="entry name" value="PEROXISOMAL PROTEIN 2"/>
    <property type="match status" value="1"/>
</dbReference>